<keyword evidence="6" id="KW-0573">Peptidoglycan synthesis</keyword>
<dbReference type="GO" id="GO:0008360">
    <property type="term" value="P:regulation of cell shape"/>
    <property type="evidence" value="ECO:0007669"/>
    <property type="project" value="UniProtKB-KW"/>
</dbReference>
<evidence type="ECO:0000256" key="1">
    <source>
        <dbReference type="ARBA" id="ARBA00004236"/>
    </source>
</evidence>
<evidence type="ECO:0000259" key="12">
    <source>
        <dbReference type="Pfam" id="PF00912"/>
    </source>
</evidence>
<dbReference type="AlphaFoldDB" id="A0A382GBF8"/>
<proteinExistence type="predicted"/>
<dbReference type="GO" id="GO:0008955">
    <property type="term" value="F:peptidoglycan glycosyltransferase activity"/>
    <property type="evidence" value="ECO:0007669"/>
    <property type="project" value="UniProtKB-EC"/>
</dbReference>
<comment type="subcellular location">
    <subcellularLocation>
        <location evidence="1">Cell membrane</location>
    </subcellularLocation>
</comment>
<evidence type="ECO:0000256" key="6">
    <source>
        <dbReference type="ARBA" id="ARBA00022984"/>
    </source>
</evidence>
<reference evidence="14" key="1">
    <citation type="submission" date="2018-05" db="EMBL/GenBank/DDBJ databases">
        <authorList>
            <person name="Lanie J.A."/>
            <person name="Ng W.-L."/>
            <person name="Kazmierczak K.M."/>
            <person name="Andrzejewski T.M."/>
            <person name="Davidsen T.M."/>
            <person name="Wayne K.J."/>
            <person name="Tettelin H."/>
            <person name="Glass J.I."/>
            <person name="Rusch D."/>
            <person name="Podicherti R."/>
            <person name="Tsui H.-C.T."/>
            <person name="Winkler M.E."/>
        </authorList>
    </citation>
    <scope>NUCLEOTIDE SEQUENCE</scope>
</reference>
<evidence type="ECO:0000256" key="2">
    <source>
        <dbReference type="ARBA" id="ARBA00022475"/>
    </source>
</evidence>
<evidence type="ECO:0000256" key="3">
    <source>
        <dbReference type="ARBA" id="ARBA00022676"/>
    </source>
</evidence>
<feature type="domain" description="Bifunctional transglycosylase second" evidence="13">
    <location>
        <begin position="58"/>
        <end position="135"/>
    </location>
</feature>
<evidence type="ECO:0000256" key="10">
    <source>
        <dbReference type="ARBA" id="ARBA00049902"/>
    </source>
</evidence>
<evidence type="ECO:0000256" key="9">
    <source>
        <dbReference type="ARBA" id="ARBA00044770"/>
    </source>
</evidence>
<keyword evidence="5" id="KW-0133">Cell shape</keyword>
<dbReference type="Pfam" id="PF00912">
    <property type="entry name" value="Transgly"/>
    <property type="match status" value="1"/>
</dbReference>
<evidence type="ECO:0000256" key="4">
    <source>
        <dbReference type="ARBA" id="ARBA00022679"/>
    </source>
</evidence>
<organism evidence="14">
    <name type="scientific">marine metagenome</name>
    <dbReference type="NCBI Taxonomy" id="408172"/>
    <lineage>
        <taxon>unclassified sequences</taxon>
        <taxon>metagenomes</taxon>
        <taxon>ecological metagenomes</taxon>
    </lineage>
</organism>
<dbReference type="InterPro" id="IPR001264">
    <property type="entry name" value="Glyco_trans_51"/>
</dbReference>
<dbReference type="PANTHER" id="PTHR32282">
    <property type="entry name" value="BINDING PROTEIN TRANSPEPTIDASE, PUTATIVE-RELATED"/>
    <property type="match status" value="1"/>
</dbReference>
<dbReference type="EMBL" id="UINC01054620">
    <property type="protein sequence ID" value="SVB72550.1"/>
    <property type="molecule type" value="Genomic_DNA"/>
</dbReference>
<keyword evidence="11" id="KW-0812">Transmembrane</keyword>
<evidence type="ECO:0000256" key="8">
    <source>
        <dbReference type="ARBA" id="ARBA00023316"/>
    </source>
</evidence>
<dbReference type="Gene3D" id="1.10.3810.10">
    <property type="entry name" value="Biosynthetic peptidoglycan transglycosylase-like"/>
    <property type="match status" value="1"/>
</dbReference>
<keyword evidence="2" id="KW-1003">Cell membrane</keyword>
<feature type="transmembrane region" description="Helical" evidence="11">
    <location>
        <begin position="7"/>
        <end position="28"/>
    </location>
</feature>
<evidence type="ECO:0000259" key="13">
    <source>
        <dbReference type="Pfam" id="PF14814"/>
    </source>
</evidence>
<keyword evidence="3" id="KW-0328">Glycosyltransferase</keyword>
<feature type="non-terminal residue" evidence="14">
    <location>
        <position position="305"/>
    </location>
</feature>
<dbReference type="PANTHER" id="PTHR32282:SF11">
    <property type="entry name" value="PENICILLIN-BINDING PROTEIN 1B"/>
    <property type="match status" value="1"/>
</dbReference>
<keyword evidence="11" id="KW-1133">Transmembrane helix</keyword>
<keyword evidence="8" id="KW-0961">Cell wall biogenesis/degradation</keyword>
<dbReference type="SUPFAM" id="SSF53955">
    <property type="entry name" value="Lysozyme-like"/>
    <property type="match status" value="1"/>
</dbReference>
<protein>
    <recommendedName>
        <fullName evidence="9">peptidoglycan glycosyltransferase</fullName>
        <ecNumber evidence="9">2.4.99.28</ecNumber>
    </recommendedName>
</protein>
<dbReference type="GO" id="GO:0030288">
    <property type="term" value="C:outer membrane-bounded periplasmic space"/>
    <property type="evidence" value="ECO:0007669"/>
    <property type="project" value="TreeGrafter"/>
</dbReference>
<evidence type="ECO:0000256" key="5">
    <source>
        <dbReference type="ARBA" id="ARBA00022960"/>
    </source>
</evidence>
<comment type="catalytic activity">
    <reaction evidence="10">
        <text>[GlcNAc-(1-&gt;4)-Mur2Ac(oyl-L-Ala-gamma-D-Glu-L-Lys-D-Ala-D-Ala)](n)-di-trans,octa-cis-undecaprenyl diphosphate + beta-D-GlcNAc-(1-&gt;4)-Mur2Ac(oyl-L-Ala-gamma-D-Glu-L-Lys-D-Ala-D-Ala)-di-trans,octa-cis-undecaprenyl diphosphate = [GlcNAc-(1-&gt;4)-Mur2Ac(oyl-L-Ala-gamma-D-Glu-L-Lys-D-Ala-D-Ala)](n+1)-di-trans,octa-cis-undecaprenyl diphosphate + di-trans,octa-cis-undecaprenyl diphosphate + H(+)</text>
        <dbReference type="Rhea" id="RHEA:23708"/>
        <dbReference type="Rhea" id="RHEA-COMP:9602"/>
        <dbReference type="Rhea" id="RHEA-COMP:9603"/>
        <dbReference type="ChEBI" id="CHEBI:15378"/>
        <dbReference type="ChEBI" id="CHEBI:58405"/>
        <dbReference type="ChEBI" id="CHEBI:60033"/>
        <dbReference type="ChEBI" id="CHEBI:78435"/>
        <dbReference type="EC" id="2.4.99.28"/>
    </reaction>
</comment>
<dbReference type="GO" id="GO:0071555">
    <property type="term" value="P:cell wall organization"/>
    <property type="evidence" value="ECO:0007669"/>
    <property type="project" value="UniProtKB-KW"/>
</dbReference>
<feature type="domain" description="Glycosyl transferase family 51" evidence="12">
    <location>
        <begin position="147"/>
        <end position="304"/>
    </location>
</feature>
<dbReference type="InterPro" id="IPR050396">
    <property type="entry name" value="Glycosyltr_51/Transpeptidase"/>
</dbReference>
<dbReference type="GO" id="GO:0009252">
    <property type="term" value="P:peptidoglycan biosynthetic process"/>
    <property type="evidence" value="ECO:0007669"/>
    <property type="project" value="UniProtKB-KW"/>
</dbReference>
<sequence length="305" mass="34749">MFRQIKVKNLIIVLTVIVLFFLIGWISFLDSKVRNKLDGALWTVPAKIYSRPLEIGEGGSLNLKKLIKELNILSYKKKSSPRKPGEYFFKENSLKVFLRGFEEQSQGLFDIKFGLNHKVSEIKRADGISLDLLKLEPLAIGGMFPSHMEDRLILSWSQVPDKLVRVILAVEDKDFFEHHGVSPKSILRAIYQNFISMEIREGGSTITQQLSKSLFFSAKRTLSRKINEAISSLLMEFHYSKEQILLAYINDVFLSQSGKRAIHGFGLAADHFFGTQLKDLKLDQLALLVGMLKGPSMYNPRRNPD</sequence>
<dbReference type="Gene3D" id="3.30.2060.10">
    <property type="entry name" value="Penicillin-binding protein 1b domain"/>
    <property type="match status" value="1"/>
</dbReference>
<dbReference type="InterPro" id="IPR036950">
    <property type="entry name" value="PBP_transglycosylase"/>
</dbReference>
<keyword evidence="4" id="KW-0808">Transferase</keyword>
<name>A0A382GBF8_9ZZZZ</name>
<evidence type="ECO:0000313" key="14">
    <source>
        <dbReference type="EMBL" id="SVB72550.1"/>
    </source>
</evidence>
<dbReference type="EC" id="2.4.99.28" evidence="9"/>
<dbReference type="InterPro" id="IPR028166">
    <property type="entry name" value="UB2H"/>
</dbReference>
<dbReference type="InterPro" id="IPR023346">
    <property type="entry name" value="Lysozyme-like_dom_sf"/>
</dbReference>
<gene>
    <name evidence="14" type="ORF">METZ01_LOCUS225404</name>
</gene>
<evidence type="ECO:0000256" key="7">
    <source>
        <dbReference type="ARBA" id="ARBA00023136"/>
    </source>
</evidence>
<dbReference type="GO" id="GO:0005886">
    <property type="term" value="C:plasma membrane"/>
    <property type="evidence" value="ECO:0007669"/>
    <property type="project" value="UniProtKB-SubCell"/>
</dbReference>
<keyword evidence="7 11" id="KW-0472">Membrane</keyword>
<evidence type="ECO:0000256" key="11">
    <source>
        <dbReference type="SAM" id="Phobius"/>
    </source>
</evidence>
<accession>A0A382GBF8</accession>
<dbReference type="Pfam" id="PF14814">
    <property type="entry name" value="UB2H"/>
    <property type="match status" value="1"/>
</dbReference>